<protein>
    <submittedName>
        <fullName evidence="11">Uncharacterized protein</fullName>
    </submittedName>
</protein>
<feature type="chain" id="PRO_5044891285" evidence="10">
    <location>
        <begin position="20"/>
        <end position="697"/>
    </location>
</feature>
<comment type="subcellular location">
    <subcellularLocation>
        <location evidence="2">Endomembrane system</location>
    </subcellularLocation>
    <subcellularLocation>
        <location evidence="1">Membrane</location>
        <topology evidence="1">Single-pass membrane protein</topology>
    </subcellularLocation>
</comment>
<gene>
    <name evidence="11" type="ORF">ABMA28_012893</name>
</gene>
<feature type="disulfide bond" evidence="8">
    <location>
        <begin position="244"/>
        <end position="256"/>
    </location>
</feature>
<accession>A0ABD0S2W9</accession>
<evidence type="ECO:0000256" key="7">
    <source>
        <dbReference type="ARBA" id="ARBA00023157"/>
    </source>
</evidence>
<evidence type="ECO:0000313" key="12">
    <source>
        <dbReference type="Proteomes" id="UP001549921"/>
    </source>
</evidence>
<dbReference type="SUPFAM" id="SSF57424">
    <property type="entry name" value="LDL receptor-like module"/>
    <property type="match status" value="7"/>
</dbReference>
<dbReference type="GO" id="GO:0012505">
    <property type="term" value="C:endomembrane system"/>
    <property type="evidence" value="ECO:0007669"/>
    <property type="project" value="UniProtKB-SubCell"/>
</dbReference>
<feature type="region of interest" description="Disordered" evidence="9">
    <location>
        <begin position="678"/>
        <end position="697"/>
    </location>
</feature>
<feature type="disulfide bond" evidence="8">
    <location>
        <begin position="327"/>
        <end position="339"/>
    </location>
</feature>
<feature type="disulfide bond" evidence="8">
    <location>
        <begin position="142"/>
        <end position="154"/>
    </location>
</feature>
<dbReference type="EMBL" id="JBEDNZ010000031">
    <property type="protein sequence ID" value="KAL0808430.1"/>
    <property type="molecule type" value="Genomic_DNA"/>
</dbReference>
<evidence type="ECO:0000256" key="2">
    <source>
        <dbReference type="ARBA" id="ARBA00004308"/>
    </source>
</evidence>
<name>A0ABD0S2W9_LOXSC</name>
<dbReference type="InterPro" id="IPR050685">
    <property type="entry name" value="LDLR"/>
</dbReference>
<dbReference type="CDD" id="cd00112">
    <property type="entry name" value="LDLa"/>
    <property type="match status" value="7"/>
</dbReference>
<evidence type="ECO:0000313" key="11">
    <source>
        <dbReference type="EMBL" id="KAL0808430.1"/>
    </source>
</evidence>
<dbReference type="PANTHER" id="PTHR24270">
    <property type="entry name" value="LOW-DENSITY LIPOPROTEIN RECEPTOR-RELATED"/>
    <property type="match status" value="1"/>
</dbReference>
<evidence type="ECO:0000256" key="9">
    <source>
        <dbReference type="SAM" id="MobiDB-lite"/>
    </source>
</evidence>
<keyword evidence="6" id="KW-0472">Membrane</keyword>
<reference evidence="11 12" key="1">
    <citation type="submission" date="2024-06" db="EMBL/GenBank/DDBJ databases">
        <title>A chromosome-level genome assembly of beet webworm, Loxostege sticticalis.</title>
        <authorList>
            <person name="Zhang Y."/>
        </authorList>
    </citation>
    <scope>NUCLEOTIDE SEQUENCE [LARGE SCALE GENOMIC DNA]</scope>
    <source>
        <strain evidence="11">AQ028</strain>
        <tissue evidence="11">Male pupae</tissue>
    </source>
</reference>
<dbReference type="AlphaFoldDB" id="A0ABD0S2W9"/>
<evidence type="ECO:0000256" key="3">
    <source>
        <dbReference type="ARBA" id="ARBA00022692"/>
    </source>
</evidence>
<evidence type="ECO:0000256" key="6">
    <source>
        <dbReference type="ARBA" id="ARBA00023136"/>
    </source>
</evidence>
<dbReference type="Proteomes" id="UP001549921">
    <property type="component" value="Unassembled WGS sequence"/>
</dbReference>
<dbReference type="PROSITE" id="PS01209">
    <property type="entry name" value="LDLRA_1"/>
    <property type="match status" value="4"/>
</dbReference>
<feature type="disulfide bond" evidence="8">
    <location>
        <begin position="293"/>
        <end position="311"/>
    </location>
</feature>
<dbReference type="Pfam" id="PF00057">
    <property type="entry name" value="Ldl_recept_a"/>
    <property type="match status" value="7"/>
</dbReference>
<sequence length="697" mass="76944">MMMMMMKLTDFCLLPVKQAFSKITWALTAVLSLTVKAPEKTCSSSYSKFQCRDSSCVNVTSVCNGIRDCADGSDETACDTESDSPLYKDSGSHRSKRLSACGAKEWQCIDGFCINVRGKCDGIRDCPDASDETSDLCGNVQCATHTFQCKYGACVDGEAPCNGVKDCADNSDENLRRCYNETGKFRNPDNSGALSRWKRQSGCRKNQWRCRDGSCIAVYGKCDGVPDCPDGSDETFPLCRKSVCQSNWFRCTYGACVDGTAPCNKIQECADNSDELLPRCRNETTVSGGVFRCDNGQDIASYLLCDGAKDCRDGSDETVRACAGNICSAHVFQCAYGACVDQGSDCNEIQECADGSDESDELCNRIAPTTPTATTGACVLPPFPAHGSYIVAGRPDAVPGQAFDLVNYNVTCYPGFGIDGDTKERLCLNGVWSADVGDCVRFCRLNKDESVEYRCLLTGNSTGSRTCGEYEPDGTIARPECRAPNYYYTGVLPYMRCIEGSWDYIARCFPGLKDRSHKETDIYISDYIEIHVSGFEISIKDDTVTIEKSNRKPTPNPDITCTNQGTTIRPIKNWLNKLLNEIPHKNTNKDTSHQVFNPNVEHTTKSQSMENNKPVETTTDPNIHPNKFILKNKSKQLYPNTKTNLNKPPKPRLRVLGLTSKEEVEFDSNDFYQVAPVTPADNPFEGQVTPVTPEWDY</sequence>
<dbReference type="PROSITE" id="PS50068">
    <property type="entry name" value="LDLRA_2"/>
    <property type="match status" value="7"/>
</dbReference>
<feature type="disulfide bond" evidence="8">
    <location>
        <begin position="51"/>
        <end position="69"/>
    </location>
</feature>
<evidence type="ECO:0000256" key="8">
    <source>
        <dbReference type="PROSITE-ProRule" id="PRU00124"/>
    </source>
</evidence>
<feature type="disulfide bond" evidence="8">
    <location>
        <begin position="101"/>
        <end position="113"/>
    </location>
</feature>
<evidence type="ECO:0000256" key="1">
    <source>
        <dbReference type="ARBA" id="ARBA00004167"/>
    </source>
</evidence>
<feature type="disulfide bond" evidence="8">
    <location>
        <begin position="203"/>
        <end position="215"/>
    </location>
</feature>
<comment type="caution">
    <text evidence="11">The sequence shown here is derived from an EMBL/GenBank/DDBJ whole genome shotgun (WGS) entry which is preliminary data.</text>
</comment>
<evidence type="ECO:0000256" key="10">
    <source>
        <dbReference type="SAM" id="SignalP"/>
    </source>
</evidence>
<feature type="disulfide bond" evidence="8">
    <location>
        <begin position="334"/>
        <end position="352"/>
    </location>
</feature>
<keyword evidence="10" id="KW-0732">Signal</keyword>
<dbReference type="PRINTS" id="PR00261">
    <property type="entry name" value="LDLRECEPTOR"/>
</dbReference>
<dbReference type="InterPro" id="IPR002172">
    <property type="entry name" value="LDrepeatLR_classA_rpt"/>
</dbReference>
<keyword evidence="7 8" id="KW-1015">Disulfide bond</keyword>
<feature type="region of interest" description="Disordered" evidence="9">
    <location>
        <begin position="603"/>
        <end position="625"/>
    </location>
</feature>
<keyword evidence="3" id="KW-0812">Transmembrane</keyword>
<feature type="compositionally biased region" description="Polar residues" evidence="9">
    <location>
        <begin position="603"/>
        <end position="621"/>
    </location>
</feature>
<dbReference type="InterPro" id="IPR023415">
    <property type="entry name" value="LDLR_class-A_CS"/>
</dbReference>
<dbReference type="GO" id="GO:0016192">
    <property type="term" value="P:vesicle-mediated transport"/>
    <property type="evidence" value="ECO:0007669"/>
    <property type="project" value="UniProtKB-ARBA"/>
</dbReference>
<evidence type="ECO:0000256" key="4">
    <source>
        <dbReference type="ARBA" id="ARBA00022737"/>
    </source>
</evidence>
<dbReference type="InterPro" id="IPR036055">
    <property type="entry name" value="LDL_receptor-like_sf"/>
</dbReference>
<keyword evidence="4" id="KW-0677">Repeat</keyword>
<dbReference type="Gene3D" id="4.10.400.10">
    <property type="entry name" value="Low-density Lipoprotein Receptor"/>
    <property type="match status" value="7"/>
</dbReference>
<feature type="signal peptide" evidence="10">
    <location>
        <begin position="1"/>
        <end position="19"/>
    </location>
</feature>
<evidence type="ECO:0000256" key="5">
    <source>
        <dbReference type="ARBA" id="ARBA00022989"/>
    </source>
</evidence>
<organism evidence="11 12">
    <name type="scientific">Loxostege sticticalis</name>
    <name type="common">Beet webworm moth</name>
    <dbReference type="NCBI Taxonomy" id="481309"/>
    <lineage>
        <taxon>Eukaryota</taxon>
        <taxon>Metazoa</taxon>
        <taxon>Ecdysozoa</taxon>
        <taxon>Arthropoda</taxon>
        <taxon>Hexapoda</taxon>
        <taxon>Insecta</taxon>
        <taxon>Pterygota</taxon>
        <taxon>Neoptera</taxon>
        <taxon>Endopterygota</taxon>
        <taxon>Lepidoptera</taxon>
        <taxon>Glossata</taxon>
        <taxon>Ditrysia</taxon>
        <taxon>Pyraloidea</taxon>
        <taxon>Crambidae</taxon>
        <taxon>Pyraustinae</taxon>
        <taxon>Loxostege</taxon>
    </lineage>
</organism>
<feature type="disulfide bond" evidence="8">
    <location>
        <begin position="63"/>
        <end position="78"/>
    </location>
</feature>
<dbReference type="GO" id="GO:0016020">
    <property type="term" value="C:membrane"/>
    <property type="evidence" value="ECO:0007669"/>
    <property type="project" value="UniProtKB-SubCell"/>
</dbReference>
<dbReference type="SMART" id="SM00192">
    <property type="entry name" value="LDLa"/>
    <property type="match status" value="7"/>
</dbReference>
<dbReference type="PANTHER" id="PTHR24270:SF61">
    <property type="entry name" value="EGF-LIKE DOMAIN-CONTAINING PROTEIN"/>
    <property type="match status" value="1"/>
</dbReference>
<keyword evidence="5" id="KW-1133">Transmembrane helix</keyword>
<feature type="disulfide bond" evidence="8">
    <location>
        <begin position="108"/>
        <end position="126"/>
    </location>
</feature>
<feature type="disulfide bond" evidence="8">
    <location>
        <begin position="210"/>
        <end position="228"/>
    </location>
</feature>
<feature type="disulfide bond" evidence="8">
    <location>
        <begin position="251"/>
        <end position="269"/>
    </location>
</feature>
<feature type="disulfide bond" evidence="8">
    <location>
        <begin position="149"/>
        <end position="167"/>
    </location>
</feature>
<proteinExistence type="predicted"/>
<comment type="caution">
    <text evidence="8">Lacks conserved residue(s) required for the propagation of feature annotation.</text>
</comment>